<evidence type="ECO:0000313" key="8">
    <source>
        <dbReference type="Proteomes" id="UP000007177"/>
    </source>
</evidence>
<feature type="domain" description="Carbohydrate kinase FGGY C-terminal" evidence="6">
    <location>
        <begin position="294"/>
        <end position="480"/>
    </location>
</feature>
<dbReference type="PROSITE" id="PS00445">
    <property type="entry name" value="FGGY_KINASES_2"/>
    <property type="match status" value="1"/>
</dbReference>
<dbReference type="eggNOG" id="COG1070">
    <property type="taxonomic scope" value="Bacteria"/>
</dbReference>
<protein>
    <submittedName>
        <fullName evidence="7">L-xylulose kinase LyxK</fullName>
        <ecNumber evidence="7">2.7.1.53</ecNumber>
    </submittedName>
</protein>
<dbReference type="InterPro" id="IPR043129">
    <property type="entry name" value="ATPase_NBD"/>
</dbReference>
<evidence type="ECO:0000259" key="6">
    <source>
        <dbReference type="Pfam" id="PF02782"/>
    </source>
</evidence>
<dbReference type="EMBL" id="CP002987">
    <property type="protein sequence ID" value="AFA48553.1"/>
    <property type="molecule type" value="Genomic_DNA"/>
</dbReference>
<dbReference type="InterPro" id="IPR000577">
    <property type="entry name" value="Carb_kinase_FGGY"/>
</dbReference>
<dbReference type="InterPro" id="IPR018484">
    <property type="entry name" value="FGGY_N"/>
</dbReference>
<dbReference type="InterPro" id="IPR018485">
    <property type="entry name" value="FGGY_C"/>
</dbReference>
<dbReference type="InterPro" id="IPR018483">
    <property type="entry name" value="Carb_kinase_FGGY_CS"/>
</dbReference>
<dbReference type="PANTHER" id="PTHR43095:SF3">
    <property type="entry name" value="L-XYLULOSE_3-KETO-L-GULONATE KINASE"/>
    <property type="match status" value="1"/>
</dbReference>
<dbReference type="CDD" id="cd07802">
    <property type="entry name" value="ASKHA_NBD_FGGY_EcLyxK-like"/>
    <property type="match status" value="1"/>
</dbReference>
<dbReference type="Pfam" id="PF02782">
    <property type="entry name" value="FGGY_C"/>
    <property type="match status" value="1"/>
</dbReference>
<proteinExistence type="inferred from homology"/>
<dbReference type="Pfam" id="PF00370">
    <property type="entry name" value="FGGY_N"/>
    <property type="match status" value="1"/>
</dbReference>
<evidence type="ECO:0000256" key="3">
    <source>
        <dbReference type="ARBA" id="ARBA00022777"/>
    </source>
</evidence>
<evidence type="ECO:0000313" key="7">
    <source>
        <dbReference type="EMBL" id="AFA48553.1"/>
    </source>
</evidence>
<reference evidence="7 8" key="2">
    <citation type="journal article" date="2012" name="PLoS ONE">
        <title>An ancient pathway combining carbon dioxide fixation with the generation and utilization of a sodium ion gradient for ATP synthesis.</title>
        <authorList>
            <person name="Poehlein A."/>
            <person name="Schmidt S."/>
            <person name="Kaster A.K."/>
            <person name="Goenrich M."/>
            <person name="Vollmers J."/>
            <person name="Thurmer A."/>
            <person name="Bertsch J."/>
            <person name="Schuchmann K."/>
            <person name="Voigt B."/>
            <person name="Hecker M."/>
            <person name="Daniel R."/>
            <person name="Thauer R.K."/>
            <person name="Gottschalk G."/>
            <person name="Muller V."/>
        </authorList>
    </citation>
    <scope>NUCLEOTIDE SEQUENCE [LARGE SCALE GENOMIC DNA]</scope>
    <source>
        <strain evidence="8">ATCC 29683 / DSM 1030 / JCM 2381 / KCTC 1655 / WB1</strain>
    </source>
</reference>
<gene>
    <name evidence="7" type="primary">lyxK</name>
    <name evidence="7" type="ordered locus">Awo_c17730</name>
</gene>
<dbReference type="Proteomes" id="UP000007177">
    <property type="component" value="Chromosome"/>
</dbReference>
<dbReference type="GO" id="GO:0016773">
    <property type="term" value="F:phosphotransferase activity, alcohol group as acceptor"/>
    <property type="evidence" value="ECO:0007669"/>
    <property type="project" value="InterPro"/>
</dbReference>
<dbReference type="Gene3D" id="3.30.420.40">
    <property type="match status" value="2"/>
</dbReference>
<dbReference type="AlphaFoldDB" id="H6LIH9"/>
<keyword evidence="3 4" id="KW-0418">Kinase</keyword>
<evidence type="ECO:0000259" key="5">
    <source>
        <dbReference type="Pfam" id="PF00370"/>
    </source>
</evidence>
<dbReference type="EC" id="2.7.1.53" evidence="7"/>
<reference evidence="8" key="1">
    <citation type="submission" date="2011-07" db="EMBL/GenBank/DDBJ databases">
        <title>Complete genome sequence of Acetobacterium woodii.</title>
        <authorList>
            <person name="Poehlein A."/>
            <person name="Schmidt S."/>
            <person name="Kaster A.-K."/>
            <person name="Goenrich M."/>
            <person name="Vollmers J."/>
            <person name="Thuermer A."/>
            <person name="Gottschalk G."/>
            <person name="Thauer R.K."/>
            <person name="Daniel R."/>
            <person name="Mueller V."/>
        </authorList>
    </citation>
    <scope>NUCLEOTIDE SEQUENCE [LARGE SCALE GENOMIC DNA]</scope>
    <source>
        <strain evidence="8">ATCC 29683 / DSM 1030 / JCM 2381 / KCTC 1655 / WB1</strain>
    </source>
</reference>
<evidence type="ECO:0000256" key="2">
    <source>
        <dbReference type="ARBA" id="ARBA00022679"/>
    </source>
</evidence>
<dbReference type="InterPro" id="IPR050406">
    <property type="entry name" value="FGGY_Carb_Kinase"/>
</dbReference>
<keyword evidence="2 4" id="KW-0808">Transferase</keyword>
<comment type="similarity">
    <text evidence="1 4">Belongs to the FGGY kinase family.</text>
</comment>
<name>H6LIH9_ACEWD</name>
<feature type="domain" description="Carbohydrate kinase FGGY N-terminal" evidence="5">
    <location>
        <begin position="37"/>
        <end position="282"/>
    </location>
</feature>
<dbReference type="KEGG" id="awo:Awo_c17730"/>
<accession>H6LIH9</accession>
<dbReference type="STRING" id="931626.Awo_c17730"/>
<dbReference type="GO" id="GO:0008744">
    <property type="term" value="F:L-xylulokinase activity"/>
    <property type="evidence" value="ECO:0007669"/>
    <property type="project" value="UniProtKB-EC"/>
</dbReference>
<evidence type="ECO:0000256" key="4">
    <source>
        <dbReference type="RuleBase" id="RU003733"/>
    </source>
</evidence>
<sequence length="532" mass="59468">MACEVANCSRMIKPVDVIDQSVSNFKLKLEVFKMGKYLLGLDNGGTMIKAALYDLKGNEVAISSSKTMMYQPEPGFTERNIEEMWQANVIAIKGVIKKAGITGSEIIGLAATGHGNGLYLVKEDGTQTYNGMISTDVRGREYVIKWQKDGTYEKILPKTMQCVFAGQPTTLLRWFIDHRPAVLKETKWIFMCKDYIRFRLTGEAYGEIADMSGSSLMNVRDVKYDRELLAEMGLESIYDKLPPLRYSGEVCGTITKEVAELTGLVEGTPVAGGCMDIHASAMAVGITDEDKMCVVAGTWSINEYISKKPVVDKDLFMTSIYPIPGYWMILEGSPTSASNLEWFLTEILRDIDLKELDVYEYSNHCVNCVADEDCGVVFLPFLYASNVNINAKACFIGLNSYHNRDNMLRAVYEGIVFSHKYHIEKLLKYRDVPKSIRIAGGVAKSRVWVQMFADILQVPIEVTECTELGALGAAICAGVATNTYASFKEASDVMVEIAYTAKPNPDKQAMYQKKYHRYLKVINALDGIWDEY</sequence>
<keyword evidence="8" id="KW-1185">Reference proteome</keyword>
<organism evidence="7 8">
    <name type="scientific">Acetobacterium woodii (strain ATCC 29683 / DSM 1030 / JCM 2381 / KCTC 1655 / WB1)</name>
    <dbReference type="NCBI Taxonomy" id="931626"/>
    <lineage>
        <taxon>Bacteria</taxon>
        <taxon>Bacillati</taxon>
        <taxon>Bacillota</taxon>
        <taxon>Clostridia</taxon>
        <taxon>Eubacteriales</taxon>
        <taxon>Eubacteriaceae</taxon>
        <taxon>Acetobacterium</taxon>
    </lineage>
</organism>
<dbReference type="SUPFAM" id="SSF53067">
    <property type="entry name" value="Actin-like ATPase domain"/>
    <property type="match status" value="2"/>
</dbReference>
<dbReference type="PIRSF" id="PIRSF000538">
    <property type="entry name" value="GlpK"/>
    <property type="match status" value="1"/>
</dbReference>
<dbReference type="PANTHER" id="PTHR43095">
    <property type="entry name" value="SUGAR KINASE"/>
    <property type="match status" value="1"/>
</dbReference>
<evidence type="ECO:0000256" key="1">
    <source>
        <dbReference type="ARBA" id="ARBA00009156"/>
    </source>
</evidence>
<dbReference type="HOGENOM" id="CLU_009281_3_1_9"/>